<dbReference type="InterPro" id="IPR027417">
    <property type="entry name" value="P-loop_NTPase"/>
</dbReference>
<gene>
    <name evidence="7" type="ORF">AUP43_16080</name>
</gene>
<dbReference type="InterPro" id="IPR017871">
    <property type="entry name" value="ABC_transporter-like_CS"/>
</dbReference>
<evidence type="ECO:0000259" key="6">
    <source>
        <dbReference type="PROSITE" id="PS50893"/>
    </source>
</evidence>
<reference evidence="7 8" key="1">
    <citation type="submission" date="2015-12" db="EMBL/GenBank/DDBJ databases">
        <title>Genome sequence of Oceanibaculum pacificum MCCC 1A02656.</title>
        <authorList>
            <person name="Lu L."/>
            <person name="Lai Q."/>
            <person name="Shao Z."/>
            <person name="Qian P."/>
        </authorList>
    </citation>
    <scope>NUCLEOTIDE SEQUENCE [LARGE SCALE GENOMIC DNA]</scope>
    <source>
        <strain evidence="7 8">MCCC 1A02656</strain>
    </source>
</reference>
<dbReference type="Proteomes" id="UP000076400">
    <property type="component" value="Unassembled WGS sequence"/>
</dbReference>
<evidence type="ECO:0000256" key="4">
    <source>
        <dbReference type="ARBA" id="ARBA00022741"/>
    </source>
</evidence>
<dbReference type="GO" id="GO:0005524">
    <property type="term" value="F:ATP binding"/>
    <property type="evidence" value="ECO:0007669"/>
    <property type="project" value="UniProtKB-KW"/>
</dbReference>
<keyword evidence="3" id="KW-0813">Transport</keyword>
<dbReference type="SMART" id="SM00382">
    <property type="entry name" value="AAA"/>
    <property type="match status" value="2"/>
</dbReference>
<evidence type="ECO:0000256" key="3">
    <source>
        <dbReference type="ARBA" id="ARBA00022448"/>
    </source>
</evidence>
<dbReference type="InterPro" id="IPR003593">
    <property type="entry name" value="AAA+_ATPase"/>
</dbReference>
<dbReference type="STRING" id="580166.AUP43_16080"/>
<keyword evidence="5 7" id="KW-0067">ATP-binding</keyword>
<dbReference type="Pfam" id="PF08352">
    <property type="entry name" value="oligo_HPY"/>
    <property type="match status" value="2"/>
</dbReference>
<dbReference type="PANTHER" id="PTHR43776:SF7">
    <property type="entry name" value="D,D-DIPEPTIDE TRANSPORT ATP-BINDING PROTEIN DDPF-RELATED"/>
    <property type="match status" value="1"/>
</dbReference>
<keyword evidence="8" id="KW-1185">Reference proteome</keyword>
<accession>A0A154WG74</accession>
<dbReference type="Gene3D" id="3.40.50.300">
    <property type="entry name" value="P-loop containing nucleotide triphosphate hydrolases"/>
    <property type="match status" value="2"/>
</dbReference>
<dbReference type="PANTHER" id="PTHR43776">
    <property type="entry name" value="TRANSPORT ATP-BINDING PROTEIN"/>
    <property type="match status" value="1"/>
</dbReference>
<sequence>MALLNIQDMKIQFPSRRGTVEAVKGISLEVNGGEIVGVVGESGAGKSTIGNAVIGLLEAPGRMTGGVVSLHNERIDNLPFQTLQKIRGRKIGMIFQDPLTSLNPLFTVGQQLVETVRTHLDMSESDARKRAIEMLDEVGIADAENRVDQYPHQFSGGMRQRVVIALALAVNPKLVIADEPTTALDVSIQAQILDLIRKLCKERNVGVIIITHDMGVIAEITDRVAVMYRGKIVELGQTEQVLGRPEHPYTKSLMAAVPRSDVKLDRFPRVSYSDGEVKQHQHIDIHSHWLGKSRDYVQKDGPLVRCENISMRFTSRYSIIPSWRKYFLAVDDVSFDIKHGEIFGVVGESGSGKSTVARMISGLYTPSKGKIYFDNTSVSDLKTDKELDPFRRQIQMIFQDPYSSLNPRMRVFDVIAEPIRHHRLAESKEQVTQIVEDLLEHVELGRQAAWKYPHEFSGGQRQRISIARALATRPRFLICDEPTSALDVSIQAQILNLLKDLQQELGLTMLFISHDLPVIRQMCDRVAVMQNGKIVEVAETEKLFTDPQHPYTQRLLTLMPTLNFQAAV</sequence>
<feature type="domain" description="ABC transporter" evidence="6">
    <location>
        <begin position="304"/>
        <end position="556"/>
    </location>
</feature>
<evidence type="ECO:0000256" key="5">
    <source>
        <dbReference type="ARBA" id="ARBA00022840"/>
    </source>
</evidence>
<dbReference type="InterPro" id="IPR050319">
    <property type="entry name" value="ABC_transp_ATP-bind"/>
</dbReference>
<dbReference type="AlphaFoldDB" id="A0A154WG74"/>
<dbReference type="OrthoDB" id="9802264at2"/>
<comment type="similarity">
    <text evidence="2">Belongs to the ABC transporter superfamily.</text>
</comment>
<dbReference type="GO" id="GO:0005886">
    <property type="term" value="C:plasma membrane"/>
    <property type="evidence" value="ECO:0007669"/>
    <property type="project" value="UniProtKB-SubCell"/>
</dbReference>
<dbReference type="CDD" id="cd03257">
    <property type="entry name" value="ABC_NikE_OppD_transporters"/>
    <property type="match status" value="2"/>
</dbReference>
<comment type="caution">
    <text evidence="7">The sequence shown here is derived from an EMBL/GenBank/DDBJ whole genome shotgun (WGS) entry which is preliminary data.</text>
</comment>
<dbReference type="EMBL" id="LPXN01000018">
    <property type="protein sequence ID" value="KZD12530.1"/>
    <property type="molecule type" value="Genomic_DNA"/>
</dbReference>
<organism evidence="7 8">
    <name type="scientific">Oceanibaculum pacificum</name>
    <dbReference type="NCBI Taxonomy" id="580166"/>
    <lineage>
        <taxon>Bacteria</taxon>
        <taxon>Pseudomonadati</taxon>
        <taxon>Pseudomonadota</taxon>
        <taxon>Alphaproteobacteria</taxon>
        <taxon>Rhodospirillales</taxon>
        <taxon>Oceanibaculaceae</taxon>
        <taxon>Oceanibaculum</taxon>
    </lineage>
</organism>
<dbReference type="PROSITE" id="PS50893">
    <property type="entry name" value="ABC_TRANSPORTER_2"/>
    <property type="match status" value="2"/>
</dbReference>
<dbReference type="InterPro" id="IPR013563">
    <property type="entry name" value="Oligopep_ABC_C"/>
</dbReference>
<evidence type="ECO:0000313" key="7">
    <source>
        <dbReference type="EMBL" id="KZD12530.1"/>
    </source>
</evidence>
<evidence type="ECO:0000313" key="8">
    <source>
        <dbReference type="Proteomes" id="UP000076400"/>
    </source>
</evidence>
<dbReference type="PROSITE" id="PS00211">
    <property type="entry name" value="ABC_TRANSPORTER_1"/>
    <property type="match status" value="2"/>
</dbReference>
<evidence type="ECO:0000256" key="1">
    <source>
        <dbReference type="ARBA" id="ARBA00004417"/>
    </source>
</evidence>
<dbReference type="GO" id="GO:0015833">
    <property type="term" value="P:peptide transport"/>
    <property type="evidence" value="ECO:0007669"/>
    <property type="project" value="InterPro"/>
</dbReference>
<feature type="domain" description="ABC transporter" evidence="6">
    <location>
        <begin position="4"/>
        <end position="254"/>
    </location>
</feature>
<dbReference type="SUPFAM" id="SSF52540">
    <property type="entry name" value="P-loop containing nucleoside triphosphate hydrolases"/>
    <property type="match status" value="2"/>
</dbReference>
<dbReference type="Pfam" id="PF00005">
    <property type="entry name" value="ABC_tran"/>
    <property type="match status" value="2"/>
</dbReference>
<proteinExistence type="inferred from homology"/>
<name>A0A154WG74_9PROT</name>
<dbReference type="FunFam" id="3.40.50.300:FF:000016">
    <property type="entry name" value="Oligopeptide ABC transporter ATP-binding component"/>
    <property type="match status" value="2"/>
</dbReference>
<dbReference type="InterPro" id="IPR003439">
    <property type="entry name" value="ABC_transporter-like_ATP-bd"/>
</dbReference>
<protein>
    <submittedName>
        <fullName evidence="7">ABC transporter ATP-binding protein</fullName>
    </submittedName>
</protein>
<dbReference type="NCBIfam" id="NF007739">
    <property type="entry name" value="PRK10419.1"/>
    <property type="match status" value="2"/>
</dbReference>
<comment type="subcellular location">
    <subcellularLocation>
        <location evidence="1">Cell inner membrane</location>
        <topology evidence="1">Peripheral membrane protein</topology>
    </subcellularLocation>
</comment>
<dbReference type="RefSeq" id="WP_067552035.1">
    <property type="nucleotide sequence ID" value="NZ_LPXN01000018.1"/>
</dbReference>
<dbReference type="GO" id="GO:0016887">
    <property type="term" value="F:ATP hydrolysis activity"/>
    <property type="evidence" value="ECO:0007669"/>
    <property type="project" value="InterPro"/>
</dbReference>
<dbReference type="GO" id="GO:0055085">
    <property type="term" value="P:transmembrane transport"/>
    <property type="evidence" value="ECO:0007669"/>
    <property type="project" value="UniProtKB-ARBA"/>
</dbReference>
<keyword evidence="4" id="KW-0547">Nucleotide-binding</keyword>
<dbReference type="NCBIfam" id="NF008453">
    <property type="entry name" value="PRK11308.1"/>
    <property type="match status" value="2"/>
</dbReference>
<evidence type="ECO:0000256" key="2">
    <source>
        <dbReference type="ARBA" id="ARBA00005417"/>
    </source>
</evidence>